<dbReference type="Gene3D" id="3.30.365.10">
    <property type="entry name" value="Aldehyde oxidase/xanthine dehydrogenase, molybdopterin binding domain"/>
    <property type="match status" value="4"/>
</dbReference>
<dbReference type="PANTHER" id="PTHR11908">
    <property type="entry name" value="XANTHINE DEHYDROGENASE"/>
    <property type="match status" value="1"/>
</dbReference>
<dbReference type="Pfam" id="PF20256">
    <property type="entry name" value="MoCoBD_2"/>
    <property type="match status" value="1"/>
</dbReference>
<protein>
    <submittedName>
        <fullName evidence="2">Putative xanthine dehydrogenase subunit D</fullName>
        <ecNumber evidence="2">1.17.1.4</ecNumber>
    </submittedName>
</protein>
<comment type="caution">
    <text evidence="2">The sequence shown here is derived from an EMBL/GenBank/DDBJ whole genome shotgun (WGS) entry which is preliminary data.</text>
</comment>
<organism evidence="2">
    <name type="scientific">bioreactor metagenome</name>
    <dbReference type="NCBI Taxonomy" id="1076179"/>
    <lineage>
        <taxon>unclassified sequences</taxon>
        <taxon>metagenomes</taxon>
        <taxon>ecological metagenomes</taxon>
    </lineage>
</organism>
<feature type="domain" description="Aldehyde oxidase/xanthine dehydrogenase a/b hammerhead" evidence="1">
    <location>
        <begin position="22"/>
        <end position="127"/>
    </location>
</feature>
<dbReference type="InterPro" id="IPR036856">
    <property type="entry name" value="Ald_Oxase/Xan_DH_a/b_sf"/>
</dbReference>
<dbReference type="Pfam" id="PF02738">
    <property type="entry name" value="MoCoBD_1"/>
    <property type="match status" value="1"/>
</dbReference>
<dbReference type="SMART" id="SM01008">
    <property type="entry name" value="Ald_Xan_dh_C"/>
    <property type="match status" value="1"/>
</dbReference>
<reference evidence="2" key="1">
    <citation type="submission" date="2019-08" db="EMBL/GenBank/DDBJ databases">
        <authorList>
            <person name="Kucharzyk K."/>
            <person name="Murdoch R.W."/>
            <person name="Higgins S."/>
            <person name="Loffler F."/>
        </authorList>
    </citation>
    <scope>NUCLEOTIDE SEQUENCE</scope>
</reference>
<name>A0A644VPS4_9ZZZZ</name>
<dbReference type="EMBL" id="VSSQ01000361">
    <property type="protein sequence ID" value="MPL92532.1"/>
    <property type="molecule type" value="Genomic_DNA"/>
</dbReference>
<dbReference type="SUPFAM" id="SSF54665">
    <property type="entry name" value="CO dehydrogenase molybdoprotein N-domain-like"/>
    <property type="match status" value="1"/>
</dbReference>
<dbReference type="InterPro" id="IPR008274">
    <property type="entry name" value="AldOxase/xan_DH_MoCoBD1"/>
</dbReference>
<evidence type="ECO:0000259" key="1">
    <source>
        <dbReference type="SMART" id="SM01008"/>
    </source>
</evidence>
<dbReference type="InterPro" id="IPR046867">
    <property type="entry name" value="AldOxase/xan_DH_MoCoBD2"/>
</dbReference>
<dbReference type="FunFam" id="3.30.365.10:FF:000001">
    <property type="entry name" value="Xanthine dehydrogenase oxidase"/>
    <property type="match status" value="1"/>
</dbReference>
<dbReference type="EC" id="1.17.1.4" evidence="2"/>
<gene>
    <name evidence="2" type="primary">pucD_2</name>
    <name evidence="2" type="ORF">SDC9_38633</name>
</gene>
<dbReference type="PANTHER" id="PTHR11908:SF157">
    <property type="entry name" value="XANTHINE DEHYDROGENASE SUBUNIT D-RELATED"/>
    <property type="match status" value="1"/>
</dbReference>
<dbReference type="Gene3D" id="3.90.1170.50">
    <property type="entry name" value="Aldehyde oxidase/xanthine dehydrogenase, a/b hammerhead"/>
    <property type="match status" value="1"/>
</dbReference>
<dbReference type="Pfam" id="PF01315">
    <property type="entry name" value="Ald_Xan_dh_C"/>
    <property type="match status" value="1"/>
</dbReference>
<sequence>MDETTAVVGSPVPRTDGLAKACGRAQFLDDLNIDGCWIGGTVRAQVPRGKLREIRLDPSFDWGRVVLVTARDLPGINAVSMIRDDYPALADLLISFPTQAVALVAAPDQETLGEALAAVSLDVEELPPILTVEDSIACTQVIWGENNIMDEYSIASGNAAEAFETADLIVEGTYRTKHQEHVYLETQGMAALPGEDGSLEVIGSMQCPYYVHSALVKALGFPPEKVRVRQTVTGGAFGGKEDYPSILGLHAALLALKSGRPVKMVYDRKEDLLCTTKRHPSVIRHRTGVKKDGTLTAAEIDIVLDGGAFTTMSKVVLSRSILHATGCYFIPHVSVRARAVATNTPPNGAYRGFGVPQSNFAIERHMDRIAEALGMDPLDLRKKNLLKNGSSFPYGQVLDEGMSAELVLDKVVEMSGYREKRRLFDEENRKNPFFRKGIGLSLGLHGGGFTGSGEETISGSASVRVTGGGKVEVLVSSVEMGQGASTVLPMIAAETLGLDLESVVHHVPDTSVVPNSGPTVASRTTMYVGKTVQDACISLVEQMAEKAAELEEFAGKRFSFDKGAFTAGGNDRIPFFDMAKRLASFPGILSATVQYRPVPGFSWDEASYTGDAYKAYAWIADVVEVEVDMDTFEIMPRKAYISAEMGKAISPVLAEGQIEGGSLQAFGYAYLEDVGMKNGSYTAAHLNQYLIPTTLDTPDFSVDLQEVPFSWGPYGAKGLGELPMDSGAPALVAAVGHAAGVFPEEIPVAGEYLHSLLRGKKQERKAGEK</sequence>
<dbReference type="SUPFAM" id="SSF56003">
    <property type="entry name" value="Molybdenum cofactor-binding domain"/>
    <property type="match status" value="1"/>
</dbReference>
<dbReference type="GO" id="GO:0005506">
    <property type="term" value="F:iron ion binding"/>
    <property type="evidence" value="ECO:0007669"/>
    <property type="project" value="InterPro"/>
</dbReference>
<dbReference type="InterPro" id="IPR016208">
    <property type="entry name" value="Ald_Oxase/xanthine_DH-like"/>
</dbReference>
<evidence type="ECO:0000313" key="2">
    <source>
        <dbReference type="EMBL" id="MPL92532.1"/>
    </source>
</evidence>
<dbReference type="InterPro" id="IPR000674">
    <property type="entry name" value="Ald_Oxase/Xan_DH_a/b"/>
</dbReference>
<dbReference type="AlphaFoldDB" id="A0A644VPS4"/>
<keyword evidence="2" id="KW-0560">Oxidoreductase</keyword>
<accession>A0A644VPS4</accession>
<proteinExistence type="predicted"/>
<dbReference type="InterPro" id="IPR037165">
    <property type="entry name" value="AldOxase/xan_DH_Mopterin-bd_sf"/>
</dbReference>
<dbReference type="GO" id="GO:0004854">
    <property type="term" value="F:xanthine dehydrogenase activity"/>
    <property type="evidence" value="ECO:0007669"/>
    <property type="project" value="UniProtKB-EC"/>
</dbReference>